<dbReference type="AlphaFoldDB" id="M5G4C4"/>
<dbReference type="STRING" id="1858805.M5G4C4"/>
<reference evidence="2 3" key="1">
    <citation type="journal article" date="2012" name="Science">
        <title>The Paleozoic origin of enzymatic lignin decomposition reconstructed from 31 fungal genomes.</title>
        <authorList>
            <person name="Floudas D."/>
            <person name="Binder M."/>
            <person name="Riley R."/>
            <person name="Barry K."/>
            <person name="Blanchette R.A."/>
            <person name="Henrissat B."/>
            <person name="Martinez A.T."/>
            <person name="Otillar R."/>
            <person name="Spatafora J.W."/>
            <person name="Yadav J.S."/>
            <person name="Aerts A."/>
            <person name="Benoit I."/>
            <person name="Boyd A."/>
            <person name="Carlson A."/>
            <person name="Copeland A."/>
            <person name="Coutinho P.M."/>
            <person name="de Vries R.P."/>
            <person name="Ferreira P."/>
            <person name="Findley K."/>
            <person name="Foster B."/>
            <person name="Gaskell J."/>
            <person name="Glotzer D."/>
            <person name="Gorecki P."/>
            <person name="Heitman J."/>
            <person name="Hesse C."/>
            <person name="Hori C."/>
            <person name="Igarashi K."/>
            <person name="Jurgens J.A."/>
            <person name="Kallen N."/>
            <person name="Kersten P."/>
            <person name="Kohler A."/>
            <person name="Kuees U."/>
            <person name="Kumar T.K.A."/>
            <person name="Kuo A."/>
            <person name="LaButti K."/>
            <person name="Larrondo L.F."/>
            <person name="Lindquist E."/>
            <person name="Ling A."/>
            <person name="Lombard V."/>
            <person name="Lucas S."/>
            <person name="Lundell T."/>
            <person name="Martin R."/>
            <person name="McLaughlin D.J."/>
            <person name="Morgenstern I."/>
            <person name="Morin E."/>
            <person name="Murat C."/>
            <person name="Nagy L.G."/>
            <person name="Nolan M."/>
            <person name="Ohm R.A."/>
            <person name="Patyshakuliyeva A."/>
            <person name="Rokas A."/>
            <person name="Ruiz-Duenas F.J."/>
            <person name="Sabat G."/>
            <person name="Salamov A."/>
            <person name="Samejima M."/>
            <person name="Schmutz J."/>
            <person name="Slot J.C."/>
            <person name="St John F."/>
            <person name="Stenlid J."/>
            <person name="Sun H."/>
            <person name="Sun S."/>
            <person name="Syed K."/>
            <person name="Tsang A."/>
            <person name="Wiebenga A."/>
            <person name="Young D."/>
            <person name="Pisabarro A."/>
            <person name="Eastwood D.C."/>
            <person name="Martin F."/>
            <person name="Cullen D."/>
            <person name="Grigoriev I.V."/>
            <person name="Hibbett D.S."/>
        </authorList>
    </citation>
    <scope>NUCLEOTIDE SEQUENCE [LARGE SCALE GENOMIC DNA]</scope>
    <source>
        <strain evidence="2 3">DJM-731 SS1</strain>
    </source>
</reference>
<gene>
    <name evidence="2" type="ORF">DACRYDRAFT_21099</name>
</gene>
<dbReference type="RefSeq" id="XP_040630438.1">
    <property type="nucleotide sequence ID" value="XM_040772232.1"/>
</dbReference>
<feature type="compositionally biased region" description="Pro residues" evidence="1">
    <location>
        <begin position="96"/>
        <end position="114"/>
    </location>
</feature>
<sequence length="202" mass="20776">MMAASSPSRAEYSPLFTQGLYSANPASRRHLEAAASSSFLDVDSPSESGDDTDASMASFVGVLRPNSQAGRAVSPTPTVRPITGLSRPVHSRHAYIPPPAPAPNHALPSPPPSAPYGASPGRGAPVPGHVRSPTGASFGPSPADARTAALARLEGRPGPPAQQRPPQLPQPNGYGQPPIGSSFLNLSDPPQGRSRVPPPRRG</sequence>
<protein>
    <submittedName>
        <fullName evidence="2">Uncharacterized protein</fullName>
    </submittedName>
</protein>
<proteinExistence type="predicted"/>
<accession>M5G4C4</accession>
<dbReference type="GeneID" id="63687294"/>
<feature type="compositionally biased region" description="Low complexity" evidence="1">
    <location>
        <begin position="115"/>
        <end position="125"/>
    </location>
</feature>
<keyword evidence="3" id="KW-1185">Reference proteome</keyword>
<dbReference type="HOGENOM" id="CLU_1354572_0_0_1"/>
<evidence type="ECO:0000313" key="3">
    <source>
        <dbReference type="Proteomes" id="UP000030653"/>
    </source>
</evidence>
<evidence type="ECO:0000313" key="2">
    <source>
        <dbReference type="EMBL" id="EJU03544.1"/>
    </source>
</evidence>
<name>M5G4C4_DACPD</name>
<organism evidence="2 3">
    <name type="scientific">Dacryopinax primogenitus (strain DJM 731)</name>
    <name type="common">Brown rot fungus</name>
    <dbReference type="NCBI Taxonomy" id="1858805"/>
    <lineage>
        <taxon>Eukaryota</taxon>
        <taxon>Fungi</taxon>
        <taxon>Dikarya</taxon>
        <taxon>Basidiomycota</taxon>
        <taxon>Agaricomycotina</taxon>
        <taxon>Dacrymycetes</taxon>
        <taxon>Dacrymycetales</taxon>
        <taxon>Dacrymycetaceae</taxon>
        <taxon>Dacryopinax</taxon>
    </lineage>
</organism>
<dbReference type="EMBL" id="JH795859">
    <property type="protein sequence ID" value="EJU03544.1"/>
    <property type="molecule type" value="Genomic_DNA"/>
</dbReference>
<evidence type="ECO:0000256" key="1">
    <source>
        <dbReference type="SAM" id="MobiDB-lite"/>
    </source>
</evidence>
<dbReference type="OrthoDB" id="10513436at2759"/>
<dbReference type="Proteomes" id="UP000030653">
    <property type="component" value="Unassembled WGS sequence"/>
</dbReference>
<feature type="compositionally biased region" description="Pro residues" evidence="1">
    <location>
        <begin position="157"/>
        <end position="169"/>
    </location>
</feature>
<feature type="region of interest" description="Disordered" evidence="1">
    <location>
        <begin position="31"/>
        <end position="202"/>
    </location>
</feature>